<feature type="region of interest" description="Disordered" evidence="1">
    <location>
        <begin position="399"/>
        <end position="432"/>
    </location>
</feature>
<feature type="compositionally biased region" description="Basic and acidic residues" evidence="1">
    <location>
        <begin position="403"/>
        <end position="423"/>
    </location>
</feature>
<evidence type="ECO:0000256" key="1">
    <source>
        <dbReference type="SAM" id="MobiDB-lite"/>
    </source>
</evidence>
<gene>
    <name evidence="2" type="ORF">BJ508DRAFT_12201</name>
</gene>
<organism evidence="2 3">
    <name type="scientific">Ascobolus immersus RN42</name>
    <dbReference type="NCBI Taxonomy" id="1160509"/>
    <lineage>
        <taxon>Eukaryota</taxon>
        <taxon>Fungi</taxon>
        <taxon>Dikarya</taxon>
        <taxon>Ascomycota</taxon>
        <taxon>Pezizomycotina</taxon>
        <taxon>Pezizomycetes</taxon>
        <taxon>Pezizales</taxon>
        <taxon>Ascobolaceae</taxon>
        <taxon>Ascobolus</taxon>
    </lineage>
</organism>
<accession>A0A3N4HU02</accession>
<name>A0A3N4HU02_ASCIM</name>
<reference evidence="2 3" key="1">
    <citation type="journal article" date="2018" name="Nat. Ecol. Evol.">
        <title>Pezizomycetes genomes reveal the molecular basis of ectomycorrhizal truffle lifestyle.</title>
        <authorList>
            <person name="Murat C."/>
            <person name="Payen T."/>
            <person name="Noel B."/>
            <person name="Kuo A."/>
            <person name="Morin E."/>
            <person name="Chen J."/>
            <person name="Kohler A."/>
            <person name="Krizsan K."/>
            <person name="Balestrini R."/>
            <person name="Da Silva C."/>
            <person name="Montanini B."/>
            <person name="Hainaut M."/>
            <person name="Levati E."/>
            <person name="Barry K.W."/>
            <person name="Belfiori B."/>
            <person name="Cichocki N."/>
            <person name="Clum A."/>
            <person name="Dockter R.B."/>
            <person name="Fauchery L."/>
            <person name="Guy J."/>
            <person name="Iotti M."/>
            <person name="Le Tacon F."/>
            <person name="Lindquist E.A."/>
            <person name="Lipzen A."/>
            <person name="Malagnac F."/>
            <person name="Mello A."/>
            <person name="Molinier V."/>
            <person name="Miyauchi S."/>
            <person name="Poulain J."/>
            <person name="Riccioni C."/>
            <person name="Rubini A."/>
            <person name="Sitrit Y."/>
            <person name="Splivallo R."/>
            <person name="Traeger S."/>
            <person name="Wang M."/>
            <person name="Zifcakova L."/>
            <person name="Wipf D."/>
            <person name="Zambonelli A."/>
            <person name="Paolocci F."/>
            <person name="Nowrousian M."/>
            <person name="Ottonello S."/>
            <person name="Baldrian P."/>
            <person name="Spatafora J.W."/>
            <person name="Henrissat B."/>
            <person name="Nagy L.G."/>
            <person name="Aury J.M."/>
            <person name="Wincker P."/>
            <person name="Grigoriev I.V."/>
            <person name="Bonfante P."/>
            <person name="Martin F.M."/>
        </authorList>
    </citation>
    <scope>NUCLEOTIDE SEQUENCE [LARGE SCALE GENOMIC DNA]</scope>
    <source>
        <strain evidence="2 3">RN42</strain>
    </source>
</reference>
<evidence type="ECO:0008006" key="4">
    <source>
        <dbReference type="Google" id="ProtNLM"/>
    </source>
</evidence>
<evidence type="ECO:0000313" key="2">
    <source>
        <dbReference type="EMBL" id="RPA75978.1"/>
    </source>
</evidence>
<keyword evidence="3" id="KW-1185">Reference proteome</keyword>
<dbReference type="EMBL" id="ML119753">
    <property type="protein sequence ID" value="RPA75978.1"/>
    <property type="molecule type" value="Genomic_DNA"/>
</dbReference>
<dbReference type="Proteomes" id="UP000275078">
    <property type="component" value="Unassembled WGS sequence"/>
</dbReference>
<protein>
    <recommendedName>
        <fullName evidence="4">F-box domain-containing protein</fullName>
    </recommendedName>
</protein>
<evidence type="ECO:0000313" key="3">
    <source>
        <dbReference type="Proteomes" id="UP000275078"/>
    </source>
</evidence>
<dbReference type="AlphaFoldDB" id="A0A3N4HU02"/>
<proteinExistence type="predicted"/>
<sequence length="498" mass="58117">MEIFSSAIMDHHLTHSTLDPKEEESGDTKQSLSEESHLKRLKLSLSTLPPELKLQILFCCDVPSLFNLCAADTSLNSVYLTYEASLQKRIQSHCYQPEEIILLDRLRLNATGMSKLSFEYFAVITSWDTNQTGETTLSKMFTEGSGTLLRERRLLFSTRNGIIRAPEAAFLQELDTFLTDVIIILQSKKREKPFESFNRLRTAILNALILATHFHEKYTSRCTSSEQANRLLSKLIRQRSRPRNVINYQGFTTRRRTDYVEFIYDFSYAETLSISSLSHILSMLKPLFSIWDLAECFRFGFSSGFTDCGRLRDYFEDRCYLTTMTTATEGNERMETFKTIHALARVAADYGVWEEGRGKAEELERMVGDFEKRSWTFDWRGRFARKVMFSDGWKLRVTQSEADGGKEPGNRPADPKSDTENKTGHLLRKHGERRFPEKLREPPWEVKQRELYVRNLPHRRGYYVFSADLRGYEENSEPRPVYKPDPDLDCPYWDKRWQ</sequence>